<dbReference type="KEGG" id="vgo:GJW-30_1_02602"/>
<sequence>MTWLGRIAGIGRRGGCVRLLALIFVSLYAASSAAQAIELRCIEASRYKHLYRIFGDQNRMAAFFGVNASQLPNPETCRAALLIEGVEKMKREGGDDFDMLLNMVRSSNGWLSTLYLGSPGGNVRTGLFLGQTTRLFWLTTTTVEGTTFDYVPDFFAVPGRPMTEADVPSDLLPGWRAYVAAMGPTSRVDIAREGGKPRRCVSACTFIHAAGVERSGRAFFHRARRSAPTDPNEPQEPRSISEMADGLMETEARIVAYYRRMDTGESAVSAYLSTATQRTLAAYLLPMPRYLEDHFRGTCRPARRARAGAETIMSVGVPDGAMRLSNAENPVNDPKTTAPIEPSAPIAQSGPRDAQVTRCIVAAHTRERLAQYAKLCGNGCSRQDIGQDILRRINALVPSSEPNSQREPRRPAAQPNPQPQRSAPPPSYPPQGAPPRNYPPQAGPPPASYPPQQYPGAPPPPYQQSGNPQRGNPQGAPPPAYVPPGQQPSYR</sequence>
<proteinExistence type="predicted"/>
<dbReference type="EMBL" id="AP014946">
    <property type="protein sequence ID" value="BAT60067.1"/>
    <property type="molecule type" value="Genomic_DNA"/>
</dbReference>
<feature type="compositionally biased region" description="Pro residues" evidence="1">
    <location>
        <begin position="414"/>
        <end position="462"/>
    </location>
</feature>
<feature type="region of interest" description="Disordered" evidence="1">
    <location>
        <begin position="325"/>
        <end position="353"/>
    </location>
</feature>
<feature type="region of interest" description="Disordered" evidence="1">
    <location>
        <begin position="398"/>
        <end position="491"/>
    </location>
</feature>
<keyword evidence="3" id="KW-1185">Reference proteome</keyword>
<accession>A0A0S3PVZ4</accession>
<evidence type="ECO:0000256" key="1">
    <source>
        <dbReference type="SAM" id="MobiDB-lite"/>
    </source>
</evidence>
<name>A0A0S3PVZ4_9BRAD</name>
<protein>
    <submittedName>
        <fullName evidence="2">Uncharacterized protein</fullName>
    </submittedName>
</protein>
<gene>
    <name evidence="2" type="ORF">GJW-30_1_02602</name>
</gene>
<reference evidence="2 3" key="1">
    <citation type="submission" date="2015-08" db="EMBL/GenBank/DDBJ databases">
        <title>Investigation of the bacterial diversity of lava forest soil.</title>
        <authorList>
            <person name="Lee J.S."/>
        </authorList>
    </citation>
    <scope>NUCLEOTIDE SEQUENCE [LARGE SCALE GENOMIC DNA]</scope>
    <source>
        <strain evidence="2 3">GJW-30</strain>
    </source>
</reference>
<dbReference type="RefSeq" id="WP_096355981.1">
    <property type="nucleotide sequence ID" value="NZ_AP014946.1"/>
</dbReference>
<organism evidence="2 3">
    <name type="scientific">Variibacter gotjawalensis</name>
    <dbReference type="NCBI Taxonomy" id="1333996"/>
    <lineage>
        <taxon>Bacteria</taxon>
        <taxon>Pseudomonadati</taxon>
        <taxon>Pseudomonadota</taxon>
        <taxon>Alphaproteobacteria</taxon>
        <taxon>Hyphomicrobiales</taxon>
        <taxon>Nitrobacteraceae</taxon>
        <taxon>Variibacter</taxon>
    </lineage>
</organism>
<dbReference type="AlphaFoldDB" id="A0A0S3PVZ4"/>
<feature type="compositionally biased region" description="Pro residues" evidence="1">
    <location>
        <begin position="475"/>
        <end position="491"/>
    </location>
</feature>
<dbReference type="Proteomes" id="UP000236884">
    <property type="component" value="Chromosome"/>
</dbReference>
<evidence type="ECO:0000313" key="3">
    <source>
        <dbReference type="Proteomes" id="UP000236884"/>
    </source>
</evidence>
<evidence type="ECO:0000313" key="2">
    <source>
        <dbReference type="EMBL" id="BAT60067.1"/>
    </source>
</evidence>